<evidence type="ECO:0000256" key="3">
    <source>
        <dbReference type="ARBA" id="ARBA00022737"/>
    </source>
</evidence>
<comment type="subcellular location">
    <subcellularLocation>
        <location evidence="1">Nucleus</location>
    </subcellularLocation>
</comment>
<gene>
    <name evidence="10" type="ORF">GCK32_007297</name>
</gene>
<dbReference type="GO" id="GO:0008270">
    <property type="term" value="F:zinc ion binding"/>
    <property type="evidence" value="ECO:0007669"/>
    <property type="project" value="UniProtKB-KW"/>
</dbReference>
<accession>A0AAN8IES4</accession>
<feature type="domain" description="C2H2-type" evidence="9">
    <location>
        <begin position="1155"/>
        <end position="1185"/>
    </location>
</feature>
<reference evidence="10 11" key="1">
    <citation type="submission" date="2019-10" db="EMBL/GenBank/DDBJ databases">
        <title>Assembly and Annotation for the nematode Trichostrongylus colubriformis.</title>
        <authorList>
            <person name="Martin J."/>
        </authorList>
    </citation>
    <scope>NUCLEOTIDE SEQUENCE [LARGE SCALE GENOMIC DNA]</scope>
    <source>
        <strain evidence="10">G859</strain>
        <tissue evidence="10">Whole worm</tissue>
    </source>
</reference>
<keyword evidence="4 7" id="KW-0863">Zinc-finger</keyword>
<keyword evidence="6" id="KW-0539">Nucleus</keyword>
<keyword evidence="5" id="KW-0862">Zinc</keyword>
<feature type="domain" description="C2H2-type" evidence="9">
    <location>
        <begin position="550"/>
        <end position="577"/>
    </location>
</feature>
<keyword evidence="3" id="KW-0677">Repeat</keyword>
<feature type="compositionally biased region" description="Polar residues" evidence="8">
    <location>
        <begin position="336"/>
        <end position="348"/>
    </location>
</feature>
<keyword evidence="2" id="KW-0479">Metal-binding</keyword>
<evidence type="ECO:0000256" key="8">
    <source>
        <dbReference type="SAM" id="MobiDB-lite"/>
    </source>
</evidence>
<evidence type="ECO:0000313" key="10">
    <source>
        <dbReference type="EMBL" id="KAK5966527.1"/>
    </source>
</evidence>
<dbReference type="InterPro" id="IPR013087">
    <property type="entry name" value="Znf_C2H2_type"/>
</dbReference>
<feature type="compositionally biased region" description="Low complexity" evidence="8">
    <location>
        <begin position="44"/>
        <end position="53"/>
    </location>
</feature>
<dbReference type="PROSITE" id="PS50157">
    <property type="entry name" value="ZINC_FINGER_C2H2_2"/>
    <property type="match status" value="4"/>
</dbReference>
<evidence type="ECO:0000256" key="4">
    <source>
        <dbReference type="ARBA" id="ARBA00022771"/>
    </source>
</evidence>
<dbReference type="PROSITE" id="PS00028">
    <property type="entry name" value="ZINC_FINGER_C2H2_1"/>
    <property type="match status" value="6"/>
</dbReference>
<dbReference type="PANTHER" id="PTHR16515:SF49">
    <property type="entry name" value="GASTRULA ZINC FINGER PROTEIN XLCGF49.1-LIKE-RELATED"/>
    <property type="match status" value="1"/>
</dbReference>
<name>A0AAN8IES4_TRICO</name>
<dbReference type="EMBL" id="WIXE01023424">
    <property type="protein sequence ID" value="KAK5966527.1"/>
    <property type="molecule type" value="Genomic_DNA"/>
</dbReference>
<dbReference type="GO" id="GO:0010468">
    <property type="term" value="P:regulation of gene expression"/>
    <property type="evidence" value="ECO:0007669"/>
    <property type="project" value="TreeGrafter"/>
</dbReference>
<evidence type="ECO:0000256" key="2">
    <source>
        <dbReference type="ARBA" id="ARBA00022723"/>
    </source>
</evidence>
<feature type="region of interest" description="Disordered" evidence="8">
    <location>
        <begin position="320"/>
        <end position="362"/>
    </location>
</feature>
<feature type="domain" description="C2H2-type" evidence="9">
    <location>
        <begin position="503"/>
        <end position="531"/>
    </location>
</feature>
<keyword evidence="11" id="KW-1185">Reference proteome</keyword>
<dbReference type="PANTHER" id="PTHR16515">
    <property type="entry name" value="PR DOMAIN ZINC FINGER PROTEIN"/>
    <property type="match status" value="1"/>
</dbReference>
<evidence type="ECO:0000256" key="5">
    <source>
        <dbReference type="ARBA" id="ARBA00022833"/>
    </source>
</evidence>
<proteinExistence type="predicted"/>
<dbReference type="GO" id="GO:0005634">
    <property type="term" value="C:nucleus"/>
    <property type="evidence" value="ECO:0007669"/>
    <property type="project" value="UniProtKB-SubCell"/>
</dbReference>
<evidence type="ECO:0000259" key="9">
    <source>
        <dbReference type="PROSITE" id="PS50157"/>
    </source>
</evidence>
<evidence type="ECO:0000256" key="6">
    <source>
        <dbReference type="ARBA" id="ARBA00023242"/>
    </source>
</evidence>
<dbReference type="InterPro" id="IPR050331">
    <property type="entry name" value="Zinc_finger"/>
</dbReference>
<evidence type="ECO:0000256" key="1">
    <source>
        <dbReference type="ARBA" id="ARBA00004123"/>
    </source>
</evidence>
<feature type="domain" description="C2H2-type" evidence="9">
    <location>
        <begin position="579"/>
        <end position="606"/>
    </location>
</feature>
<feature type="region of interest" description="Disordered" evidence="8">
    <location>
        <begin position="44"/>
        <end position="68"/>
    </location>
</feature>
<sequence length="1353" mass="150263">MVSVAEADMIDEIDGLMEPCSATGSDGVIKPVASASLMNSSSSAVSKNGVDSSGGADLPGVSSNGSGQTSTEILKESLQCEFCCLTLRSHASLEMHLKFHTEFPSFCYLCDCPVGGFEKPELLLQHVKAHHTLPVDPSKQDGNLYVVCAFCNFQVRKNQFMAHLISDCYMAPCPLCGDKLIRRNDRVNHRRIHKDVSERFVCECRRGYATITAFNEHICRSKPVPVVSCRCCSAKFISAQSGSCKATKDATTHFIKKHTKNLYCLPCKNEPLIALSEHAQNHLKESSEISSPKPALHSCSVIGLLDNTIEFPQIPLQCLKPKKSSHNDSEQDLSDATETTDNSSSPVASTAMVEASGDDELSRHRAWEGEVLHQSECSNSRDGNSPSLLEKQRQVLAEALDDFGPPPSVIVIENETAVVREEREETPSAVPKSSVADDSDDEILIVGAMKESHLIQRASSSSAASPVVHYVNEGDDDCMMLDVLELPTGVTSQSVSGQREKKFKCSMCSETFLRQSTCRYHEQTSHRNDIISDICDEVYGIPLMADSLMYLCQQCAIAYEDQQRAHRHRAQHMIKAPAFPCEKCSSICLTDSNLREHHKKHDEGKLSYRCLKCTPNRIFSNEYAIFFHLYTEHSTPIIAFCKNCLVASANLDRIFSHTVYRECSGSRATNPRITMITIQRSLGFAVASDLYYQPADEKQHKQADGQYAIPSLCSHRSFITFGDAFTTCPEDPLRCAALVNQNRWHSHLCATNKESPGEMPRIVPEGILMKTVGADNMVDMLISRFKFKESRNLPPAYHEPSPSSSSKEITAMPSVSPSRIDQRRQNAPISTCEVLNRRRSNLVEPRSDHPAAAPMPSTPPQMYPGGPVSDMPTLRASVSTMPGHIATNQINSQLLLDNFHSGRLYPDPASVAVLAPLPPPVLTTSRPTIPASSNSVAQPVVQRCVVCDLVTPAGSCKATSFYVDYMVAVPVNPLTLKEQWAMNICRYLTNPVAQDILNGFRLCHQPRLCLRHFNPRTVTMSQSGVLMRSSSCGNDMPILDFAQFASLNLEFNQALSKLLDGMEKCQNSNTIAMMLKIVQELVKCSDERCGRSLNSSNDVRLHRFHQSQNKFVCMECFSTTDVIRTEQEMIEHFALKHSQRNREGGENKIQVVYTLHCPLRNCNGAFPSVQMLRKHINHIHSAQFPMSSDNCATRFCNAAKMTFHNGVHEKHSCDVTCCYLCGVADPWQRELPGGLKISHELVHAMKRFVACKTCMAPMGQDPTGVTLIDHFMRQHMLDQPRRVRHCKVCRQNVIEPGIAEHILEQHRLVAFRPRYAPQSNMVSVMNGSELCVYLGVPTELCKPNPLADSSELG</sequence>
<dbReference type="SMART" id="SM00355">
    <property type="entry name" value="ZnF_C2H2"/>
    <property type="match status" value="11"/>
</dbReference>
<protein>
    <recommendedName>
        <fullName evidence="9">C2H2-type domain-containing protein</fullName>
    </recommendedName>
</protein>
<feature type="compositionally biased region" description="Polar residues" evidence="8">
    <location>
        <begin position="801"/>
        <end position="825"/>
    </location>
</feature>
<evidence type="ECO:0000256" key="7">
    <source>
        <dbReference type="PROSITE-ProRule" id="PRU00042"/>
    </source>
</evidence>
<evidence type="ECO:0000313" key="11">
    <source>
        <dbReference type="Proteomes" id="UP001331761"/>
    </source>
</evidence>
<organism evidence="10 11">
    <name type="scientific">Trichostrongylus colubriformis</name>
    <name type="common">Black scour worm</name>
    <dbReference type="NCBI Taxonomy" id="6319"/>
    <lineage>
        <taxon>Eukaryota</taxon>
        <taxon>Metazoa</taxon>
        <taxon>Ecdysozoa</taxon>
        <taxon>Nematoda</taxon>
        <taxon>Chromadorea</taxon>
        <taxon>Rhabditida</taxon>
        <taxon>Rhabditina</taxon>
        <taxon>Rhabditomorpha</taxon>
        <taxon>Strongyloidea</taxon>
        <taxon>Trichostrongylidae</taxon>
        <taxon>Trichostrongylus</taxon>
    </lineage>
</organism>
<dbReference type="Proteomes" id="UP001331761">
    <property type="component" value="Unassembled WGS sequence"/>
</dbReference>
<comment type="caution">
    <text evidence="10">The sequence shown here is derived from an EMBL/GenBank/DDBJ whole genome shotgun (WGS) entry which is preliminary data.</text>
</comment>
<feature type="region of interest" description="Disordered" evidence="8">
    <location>
        <begin position="792"/>
        <end position="825"/>
    </location>
</feature>